<evidence type="ECO:0000313" key="2">
    <source>
        <dbReference type="EMBL" id="KAF8702042.1"/>
    </source>
</evidence>
<feature type="region of interest" description="Disordered" evidence="1">
    <location>
        <begin position="328"/>
        <end position="358"/>
    </location>
</feature>
<feature type="compositionally biased region" description="Polar residues" evidence="1">
    <location>
        <begin position="481"/>
        <end position="490"/>
    </location>
</feature>
<feature type="compositionally biased region" description="Low complexity" evidence="1">
    <location>
        <begin position="15"/>
        <end position="26"/>
    </location>
</feature>
<dbReference type="InterPro" id="IPR038765">
    <property type="entry name" value="Papain-like_cys_pep_sf"/>
</dbReference>
<name>A0A835EL01_9POAL</name>
<dbReference type="Proteomes" id="UP000636709">
    <property type="component" value="Unassembled WGS sequence"/>
</dbReference>
<accession>A0A835EL01</accession>
<feature type="compositionally biased region" description="Polar residues" evidence="1">
    <location>
        <begin position="335"/>
        <end position="351"/>
    </location>
</feature>
<feature type="compositionally biased region" description="Polar residues" evidence="1">
    <location>
        <begin position="1"/>
        <end position="11"/>
    </location>
</feature>
<dbReference type="AlphaFoldDB" id="A0A835EL01"/>
<feature type="compositionally biased region" description="Acidic residues" evidence="1">
    <location>
        <begin position="116"/>
        <end position="127"/>
    </location>
</feature>
<feature type="region of interest" description="Disordered" evidence="1">
    <location>
        <begin position="1"/>
        <end position="61"/>
    </location>
</feature>
<keyword evidence="3" id="KW-1185">Reference proteome</keyword>
<organism evidence="2 3">
    <name type="scientific">Digitaria exilis</name>
    <dbReference type="NCBI Taxonomy" id="1010633"/>
    <lineage>
        <taxon>Eukaryota</taxon>
        <taxon>Viridiplantae</taxon>
        <taxon>Streptophyta</taxon>
        <taxon>Embryophyta</taxon>
        <taxon>Tracheophyta</taxon>
        <taxon>Spermatophyta</taxon>
        <taxon>Magnoliopsida</taxon>
        <taxon>Liliopsida</taxon>
        <taxon>Poales</taxon>
        <taxon>Poaceae</taxon>
        <taxon>PACMAD clade</taxon>
        <taxon>Panicoideae</taxon>
        <taxon>Panicodae</taxon>
        <taxon>Paniceae</taxon>
        <taxon>Anthephorinae</taxon>
        <taxon>Digitaria</taxon>
    </lineage>
</organism>
<feature type="compositionally biased region" description="Polar residues" evidence="1">
    <location>
        <begin position="410"/>
        <end position="435"/>
    </location>
</feature>
<feature type="region of interest" description="Disordered" evidence="1">
    <location>
        <begin position="385"/>
        <end position="435"/>
    </location>
</feature>
<feature type="region of interest" description="Disordered" evidence="1">
    <location>
        <begin position="114"/>
        <end position="139"/>
    </location>
</feature>
<feature type="compositionally biased region" description="Low complexity" evidence="1">
    <location>
        <begin position="48"/>
        <end position="61"/>
    </location>
</feature>
<feature type="compositionally biased region" description="Low complexity" evidence="1">
    <location>
        <begin position="399"/>
        <end position="409"/>
    </location>
</feature>
<comment type="caution">
    <text evidence="2">The sequence shown here is derived from an EMBL/GenBank/DDBJ whole genome shotgun (WGS) entry which is preliminary data.</text>
</comment>
<evidence type="ECO:0000313" key="3">
    <source>
        <dbReference type="Proteomes" id="UP000636709"/>
    </source>
</evidence>
<reference evidence="2" key="1">
    <citation type="submission" date="2020-07" db="EMBL/GenBank/DDBJ databases">
        <title>Genome sequence and genetic diversity analysis of an under-domesticated orphan crop, white fonio (Digitaria exilis).</title>
        <authorList>
            <person name="Bennetzen J.L."/>
            <person name="Chen S."/>
            <person name="Ma X."/>
            <person name="Wang X."/>
            <person name="Yssel A.E.J."/>
            <person name="Chaluvadi S.R."/>
            <person name="Johnson M."/>
            <person name="Gangashetty P."/>
            <person name="Hamidou F."/>
            <person name="Sanogo M.D."/>
            <person name="Zwaenepoel A."/>
            <person name="Wallace J."/>
            <person name="Van De Peer Y."/>
            <person name="Van Deynze A."/>
        </authorList>
    </citation>
    <scope>NUCLEOTIDE SEQUENCE</scope>
    <source>
        <tissue evidence="2">Leaves</tissue>
    </source>
</reference>
<dbReference type="OrthoDB" id="696486at2759"/>
<dbReference type="EMBL" id="JACEFO010001795">
    <property type="protein sequence ID" value="KAF8702042.1"/>
    <property type="molecule type" value="Genomic_DNA"/>
</dbReference>
<feature type="compositionally biased region" description="Low complexity" evidence="1">
    <location>
        <begin position="128"/>
        <end position="137"/>
    </location>
</feature>
<dbReference type="SUPFAM" id="SSF54001">
    <property type="entry name" value="Cysteine proteinases"/>
    <property type="match status" value="1"/>
</dbReference>
<gene>
    <name evidence="2" type="ORF">HU200_033386</name>
</gene>
<protein>
    <submittedName>
        <fullName evidence="2">Uncharacterized protein</fullName>
    </submittedName>
</protein>
<evidence type="ECO:0000256" key="1">
    <source>
        <dbReference type="SAM" id="MobiDB-lite"/>
    </source>
</evidence>
<sequence length="695" mass="77442">MAAMSRTSGHLSPQAARATTRAATPAEKSYVFRTHTAPTQNRRRQPRSATGAGAAAATSPTATGMDGALSRALFDFSVPRLFVFQRACMYKSTVYRFVYLMARKRAADFVNLESGGESDDADTESQDFSDSQPFSQSEGGPYAAYSYGYDDPNESIKRAAYVQVLKDLAEIKTLKRKLAMSLRHKVIYLDFVNFGGRQVHDDIPRIAVWKGEMLKEYSSFDMKSTGSYGCHPLLDISATCYSKLDSYSGCKLPVVLKEKICSLIETFCFNPRLAVNVDVNSINGLPDELKKSFCNLLNYVSNINSRTPKLILDLVKLFADSADTEDPNILRSPEVTPSNEHIPTSVNNNFDFSEPKDFDNIEENGSHGVFCSQYELHKSFHSSSHLNVDPQKLSRNDLSSQFPSSSTPSRLKTQSPGLQSNCKENDSPSLFQNANSEVQIVGEKTLSDKVREMSNKSDALYNSNLRNSGSSAATPVVLSPQGPSASRPCTQSVSFRARDNSTGGKMPRYGPHRLLNPGPLFQGDFCTASNKISVSKSQIDNYKAICKLSSSQFQGEDAVYLYGVRCTFWALGESLKPGGAVKSYVISVFCYSLFQKPNGHPDISKRHYFFPNIAENLLKDPEFADEDVLSHAFRRSSKARPLHLSNMRSAFEFYWQKFIQFDIGFDEYEFIFPVVPQQPLDNTVSFLFQLSIIHY</sequence>
<proteinExistence type="predicted"/>
<feature type="region of interest" description="Disordered" evidence="1">
    <location>
        <begin position="469"/>
        <end position="490"/>
    </location>
</feature>